<evidence type="ECO:0000313" key="4">
    <source>
        <dbReference type="EMBL" id="CAB4757696.1"/>
    </source>
</evidence>
<dbReference type="InterPro" id="IPR051257">
    <property type="entry name" value="Diverse_CBS-Domain"/>
</dbReference>
<keyword evidence="1" id="KW-0129">CBS domain</keyword>
<organism evidence="3">
    <name type="scientific">freshwater metagenome</name>
    <dbReference type="NCBI Taxonomy" id="449393"/>
    <lineage>
        <taxon>unclassified sequences</taxon>
        <taxon>metagenomes</taxon>
        <taxon>ecological metagenomes</taxon>
    </lineage>
</organism>
<proteinExistence type="predicted"/>
<evidence type="ECO:0000259" key="2">
    <source>
        <dbReference type="PROSITE" id="PS51371"/>
    </source>
</evidence>
<dbReference type="SUPFAM" id="SSF54631">
    <property type="entry name" value="CBS-domain pair"/>
    <property type="match status" value="1"/>
</dbReference>
<feature type="domain" description="CBS" evidence="2">
    <location>
        <begin position="84"/>
        <end position="137"/>
    </location>
</feature>
<evidence type="ECO:0000256" key="1">
    <source>
        <dbReference type="ARBA" id="ARBA00023122"/>
    </source>
</evidence>
<sequence>MTPSLAAAAPGARIDKVMSKPVLTVEIDASLWDAWQLLFVSGLRHLVVLDTDGSPLGVISDRNVLAQPPATMEHLQARSVRDVLGRLPRLRVLPSDHPTVAAAIMREHSVEAVAVVDVRERLVGIVSESDLVSWLVQ</sequence>
<evidence type="ECO:0000313" key="3">
    <source>
        <dbReference type="EMBL" id="CAB4741875.1"/>
    </source>
</evidence>
<dbReference type="PANTHER" id="PTHR43080">
    <property type="entry name" value="CBS DOMAIN-CONTAINING PROTEIN CBSX3, MITOCHONDRIAL"/>
    <property type="match status" value="1"/>
</dbReference>
<dbReference type="AlphaFoldDB" id="A0A6J6T4H8"/>
<dbReference type="InterPro" id="IPR046342">
    <property type="entry name" value="CBS_dom_sf"/>
</dbReference>
<name>A0A6J6T4H8_9ZZZZ</name>
<accession>A0A6J6T4H8</accession>
<dbReference type="PANTHER" id="PTHR43080:SF2">
    <property type="entry name" value="CBS DOMAIN-CONTAINING PROTEIN"/>
    <property type="match status" value="1"/>
</dbReference>
<dbReference type="EMBL" id="CAFBPD010000274">
    <property type="protein sequence ID" value="CAB5021976.1"/>
    <property type="molecule type" value="Genomic_DNA"/>
</dbReference>
<dbReference type="InterPro" id="IPR000644">
    <property type="entry name" value="CBS_dom"/>
</dbReference>
<dbReference type="EMBL" id="CAEZYZ010000201">
    <property type="protein sequence ID" value="CAB4757696.1"/>
    <property type="molecule type" value="Genomic_DNA"/>
</dbReference>
<reference evidence="3" key="1">
    <citation type="submission" date="2020-05" db="EMBL/GenBank/DDBJ databases">
        <authorList>
            <person name="Chiriac C."/>
            <person name="Salcher M."/>
            <person name="Ghai R."/>
            <person name="Kavagutti S V."/>
        </authorList>
    </citation>
    <scope>NUCLEOTIDE SEQUENCE</scope>
</reference>
<gene>
    <name evidence="3" type="ORF">UFOPK2786_00822</name>
    <name evidence="4" type="ORF">UFOPK2810_01167</name>
    <name evidence="5" type="ORF">UFOPK4061_01452</name>
</gene>
<dbReference type="EMBL" id="CAEZYW010000109">
    <property type="protein sequence ID" value="CAB4741875.1"/>
    <property type="molecule type" value="Genomic_DNA"/>
</dbReference>
<evidence type="ECO:0000313" key="5">
    <source>
        <dbReference type="EMBL" id="CAB5021976.1"/>
    </source>
</evidence>
<dbReference type="Gene3D" id="3.10.580.10">
    <property type="entry name" value="CBS-domain"/>
    <property type="match status" value="1"/>
</dbReference>
<feature type="domain" description="CBS" evidence="2">
    <location>
        <begin position="18"/>
        <end position="78"/>
    </location>
</feature>
<protein>
    <submittedName>
        <fullName evidence="3">Unannotated protein</fullName>
    </submittedName>
</protein>
<dbReference type="SMART" id="SM00116">
    <property type="entry name" value="CBS"/>
    <property type="match status" value="2"/>
</dbReference>
<dbReference type="Pfam" id="PF00571">
    <property type="entry name" value="CBS"/>
    <property type="match status" value="2"/>
</dbReference>
<dbReference type="PROSITE" id="PS51371">
    <property type="entry name" value="CBS"/>
    <property type="match status" value="2"/>
</dbReference>